<dbReference type="InterPro" id="IPR011990">
    <property type="entry name" value="TPR-like_helical_dom_sf"/>
</dbReference>
<proteinExistence type="predicted"/>
<protein>
    <submittedName>
        <fullName evidence="2">Putative nacht and tpr domain protein</fullName>
    </submittedName>
</protein>
<evidence type="ECO:0000313" key="3">
    <source>
        <dbReference type="Proteomes" id="UP000054516"/>
    </source>
</evidence>
<dbReference type="OrthoDB" id="448455at2759"/>
<dbReference type="OMA" id="STIESAW"/>
<gene>
    <name evidence="2" type="ORF">SAMD00023353_1101590</name>
</gene>
<feature type="region of interest" description="Disordered" evidence="1">
    <location>
        <begin position="880"/>
        <end position="921"/>
    </location>
</feature>
<feature type="compositionally biased region" description="Polar residues" evidence="1">
    <location>
        <begin position="880"/>
        <end position="890"/>
    </location>
</feature>
<dbReference type="PANTHER" id="PTHR10039:SF17">
    <property type="entry name" value="FUNGAL STAND N-TERMINAL GOODBYE DOMAIN-CONTAINING PROTEIN-RELATED"/>
    <property type="match status" value="1"/>
</dbReference>
<feature type="compositionally biased region" description="Acidic residues" evidence="1">
    <location>
        <begin position="181"/>
        <end position="203"/>
    </location>
</feature>
<evidence type="ECO:0000313" key="2">
    <source>
        <dbReference type="EMBL" id="GAW25703.1"/>
    </source>
</evidence>
<dbReference type="PANTHER" id="PTHR10039">
    <property type="entry name" value="AMELOGENIN"/>
    <property type="match status" value="1"/>
</dbReference>
<reference evidence="2" key="1">
    <citation type="submission" date="2016-03" db="EMBL/GenBank/DDBJ databases">
        <title>Draft genome sequence of Rosellinia necatrix.</title>
        <authorList>
            <person name="Kanematsu S."/>
        </authorList>
    </citation>
    <scope>NUCLEOTIDE SEQUENCE [LARGE SCALE GENOMIC DNA]</scope>
    <source>
        <strain evidence="2">W97</strain>
    </source>
</reference>
<keyword evidence="3" id="KW-1185">Reference proteome</keyword>
<sequence>MENYITDRLKNLAIVRIMRSRKPDGSKEAKVFARGVRQKVLDGAAGVFLWAQLILDQMEGKDDRQINQVLANPPANLYDMIYSVFNRISRDDEIDKPTVNQLLAWVAFARRPLAFGELDVILRSDFDATNWFLWDRIRGKFASIFRLRYPKNFDPDRVNTEEWKFVGCDQQNGSSLQPILSDDDENDSFDLDDSSNEDEEDPSSENNDVAENQEMGNSIQQEEQYEGPKESQADLHYSSEQKQTIVDFSHQWFRDFLVLEGDPSSRKKAPLTVGINMHHVEIGIVFDCFRCLRAALDNKEHIRYYVAYPAFHLFAHLASLNQVLLDEQTQIHILQELYWLMHEEKGCLTLFAALEGGGNGEPDLFWKLWLADNQTTSQLQKWFTKGATLGCFKTDAREWMSEAAGFVPRLLEPLAMTAAKMWLTKESYKDLAYLDKSEFKVWFIKGYRSLDVYGYISDDFTDWIYCRDSGFFRLQATEIEGLAEWAGLGKTTHWYTGVGWILQEGPSSNSVRAQELLLKAIEMDPTAWVAMEATAHSLGDDDQDYEKAISWMERAIRTLLEQCEGTPLEVDGYLLTHISRWKMRLGKVREAHEIAYNAWMKTPTTLQAVESYVDALLRMKDWDSIIAVMDYLDGVDNGYGISHLVKVFGDSDIAWNLGPAFRAKGCPVFIVDALELALQDVGKSGDTAKLIRKLSIFGDFYHDFYDKNDKAIRLWEEALARIADGDAAIQRNNADNKVIYANKLARLYFDMAVEILQAEPSVWRKCFRARILEQMNGLDDNNPTNDTAACEKLAMSLFQAGDENRACAIVAILYKTLQEYITVKEERQGKEATGRFPPTKDEKKAEINMVHIGDEVPETNEERPLEESSAIACCNGKGNSLDGSQSQQDAGTVKVCESGEETYSQPPLGEGGTEGNKTAGPRDGKLALQLESDAWTYTCDGCGYDAETKRELWFCDICYMIAFCRECLEKAKVGTLEVRFCNPRHRWHRVWPLDEEKDGEMAFEYGRGGKVQLKKEWLEELRNEWLNGE</sequence>
<dbReference type="Gene3D" id="1.25.40.10">
    <property type="entry name" value="Tetratricopeptide repeat domain"/>
    <property type="match status" value="1"/>
</dbReference>
<feature type="region of interest" description="Disordered" evidence="1">
    <location>
        <begin position="174"/>
        <end position="212"/>
    </location>
</feature>
<dbReference type="Proteomes" id="UP000054516">
    <property type="component" value="Unassembled WGS sequence"/>
</dbReference>
<dbReference type="AlphaFoldDB" id="A0A1S8A6M1"/>
<evidence type="ECO:0000256" key="1">
    <source>
        <dbReference type="SAM" id="MobiDB-lite"/>
    </source>
</evidence>
<dbReference type="EMBL" id="DF977456">
    <property type="protein sequence ID" value="GAW25703.1"/>
    <property type="molecule type" value="Genomic_DNA"/>
</dbReference>
<accession>A0A1S8A6M1</accession>
<organism evidence="2">
    <name type="scientific">Rosellinia necatrix</name>
    <name type="common">White root-rot fungus</name>
    <dbReference type="NCBI Taxonomy" id="77044"/>
    <lineage>
        <taxon>Eukaryota</taxon>
        <taxon>Fungi</taxon>
        <taxon>Dikarya</taxon>
        <taxon>Ascomycota</taxon>
        <taxon>Pezizomycotina</taxon>
        <taxon>Sordariomycetes</taxon>
        <taxon>Xylariomycetidae</taxon>
        <taxon>Xylariales</taxon>
        <taxon>Xylariaceae</taxon>
        <taxon>Rosellinia</taxon>
    </lineage>
</organism>
<name>A0A1S8A6M1_ROSNE</name>